<evidence type="ECO:0000313" key="3">
    <source>
        <dbReference type="Proteomes" id="UP000749559"/>
    </source>
</evidence>
<feature type="non-terminal residue" evidence="2">
    <location>
        <position position="233"/>
    </location>
</feature>
<dbReference type="OrthoDB" id="6039849at2759"/>
<organism evidence="2 3">
    <name type="scientific">Owenia fusiformis</name>
    <name type="common">Polychaete worm</name>
    <dbReference type="NCBI Taxonomy" id="6347"/>
    <lineage>
        <taxon>Eukaryota</taxon>
        <taxon>Metazoa</taxon>
        <taxon>Spiralia</taxon>
        <taxon>Lophotrochozoa</taxon>
        <taxon>Annelida</taxon>
        <taxon>Polychaeta</taxon>
        <taxon>Sedentaria</taxon>
        <taxon>Canalipalpata</taxon>
        <taxon>Sabellida</taxon>
        <taxon>Oweniida</taxon>
        <taxon>Oweniidae</taxon>
        <taxon>Owenia</taxon>
    </lineage>
</organism>
<accession>A0A8J1UT53</accession>
<feature type="compositionally biased region" description="Basic residues" evidence="1">
    <location>
        <begin position="214"/>
        <end position="223"/>
    </location>
</feature>
<sequence length="233" mass="26035">GDMLFHIEKLITSLKEIKRFTRAHNIRRFIVFGGRHEAKFYSTGNGTIEIISGMDEEIIQRGQGTKLGRSDAQDYFITSKTSFPWDAVPDFVISLPAFDNWLLMFSNKADISTFDITTTNLAVHQAGVPKFEDSNYKQSASSNTNLWNESIISYLGNTLNCFTWRLGLWNGLRAGVLLVGALCRSGVRTKLGINMVTPGEPRVPRLSKEGRTGPGRKRSRQKSSCRAVVGSRL</sequence>
<dbReference type="EMBL" id="CAIIXF020000003">
    <property type="protein sequence ID" value="CAH1779999.1"/>
    <property type="molecule type" value="Genomic_DNA"/>
</dbReference>
<gene>
    <name evidence="2" type="ORF">OFUS_LOCUS6749</name>
</gene>
<comment type="caution">
    <text evidence="2">The sequence shown here is derived from an EMBL/GenBank/DDBJ whole genome shotgun (WGS) entry which is preliminary data.</text>
</comment>
<evidence type="ECO:0000256" key="1">
    <source>
        <dbReference type="SAM" id="MobiDB-lite"/>
    </source>
</evidence>
<feature type="region of interest" description="Disordered" evidence="1">
    <location>
        <begin position="198"/>
        <end position="224"/>
    </location>
</feature>
<feature type="compositionally biased region" description="Basic and acidic residues" evidence="1">
    <location>
        <begin position="202"/>
        <end position="211"/>
    </location>
</feature>
<dbReference type="AlphaFoldDB" id="A0A8J1UT53"/>
<name>A0A8J1UT53_OWEFU</name>
<protein>
    <submittedName>
        <fullName evidence="2">Uncharacterized protein</fullName>
    </submittedName>
</protein>
<dbReference type="Proteomes" id="UP000749559">
    <property type="component" value="Unassembled WGS sequence"/>
</dbReference>
<proteinExistence type="predicted"/>
<evidence type="ECO:0000313" key="2">
    <source>
        <dbReference type="EMBL" id="CAH1779999.1"/>
    </source>
</evidence>
<keyword evidence="3" id="KW-1185">Reference proteome</keyword>
<reference evidence="2" key="1">
    <citation type="submission" date="2022-03" db="EMBL/GenBank/DDBJ databases">
        <authorList>
            <person name="Martin C."/>
        </authorList>
    </citation>
    <scope>NUCLEOTIDE SEQUENCE</scope>
</reference>